<dbReference type="STRING" id="879819.A0A0J0XVX6"/>
<dbReference type="Proteomes" id="UP000053611">
    <property type="component" value="Unassembled WGS sequence"/>
</dbReference>
<sequence length="162" mass="18056">MADRTDARFKDKEAASIRATKFPAHFAERVDLRKVNISVLRPWIAKRLIELMRVEDDVVVEYVYSMLEDKDKPIPDPKKMQVNLVGFMDKYGAAAFMDELWKLLLSAQATVGGVPAEFIEAKKKEIEAARAGNAASGDLEGQMRARSDAIGDRNGRDGRVSA</sequence>
<reference evidence="4 5" key="1">
    <citation type="submission" date="2015-03" db="EMBL/GenBank/DDBJ databases">
        <title>Genomics and transcriptomics of the oil-accumulating basidiomycete yeast T. oleaginosus allow insights into substrate utilization and the diverse evolutionary trajectories of mating systems in fungi.</title>
        <authorList>
            <consortium name="DOE Joint Genome Institute"/>
            <person name="Kourist R."/>
            <person name="Kracht O."/>
            <person name="Bracharz F."/>
            <person name="Lipzen A."/>
            <person name="Nolan M."/>
            <person name="Ohm R."/>
            <person name="Grigoriev I."/>
            <person name="Sun S."/>
            <person name="Heitman J."/>
            <person name="Bruck T."/>
            <person name="Nowrousian M."/>
        </authorList>
    </citation>
    <scope>NUCLEOTIDE SEQUENCE [LARGE SCALE GENOMIC DNA]</scope>
    <source>
        <strain evidence="4 5">IBC0246</strain>
    </source>
</reference>
<dbReference type="GeneID" id="28980800"/>
<dbReference type="PROSITE" id="PS51025">
    <property type="entry name" value="PWI"/>
    <property type="match status" value="1"/>
</dbReference>
<evidence type="ECO:0000313" key="4">
    <source>
        <dbReference type="EMBL" id="KLT45188.1"/>
    </source>
</evidence>
<feature type="domain" description="PWI" evidence="3">
    <location>
        <begin position="19"/>
        <end position="121"/>
    </location>
</feature>
<dbReference type="SMART" id="SM00311">
    <property type="entry name" value="PWI"/>
    <property type="match status" value="1"/>
</dbReference>
<dbReference type="RefSeq" id="XP_018281679.1">
    <property type="nucleotide sequence ID" value="XM_018420197.1"/>
</dbReference>
<dbReference type="AlphaFoldDB" id="A0A0J0XVX6"/>
<evidence type="ECO:0000256" key="1">
    <source>
        <dbReference type="ARBA" id="ARBA00022664"/>
    </source>
</evidence>
<dbReference type="SUPFAM" id="SSF101233">
    <property type="entry name" value="PWI domain"/>
    <property type="match status" value="1"/>
</dbReference>
<keyword evidence="1" id="KW-0507">mRNA processing</keyword>
<dbReference type="PANTHER" id="PTHR23148:SF0">
    <property type="entry name" value="SERINE_ARGININE REPETITIVE MATRIX PROTEIN 1"/>
    <property type="match status" value="1"/>
</dbReference>
<dbReference type="GO" id="GO:0048024">
    <property type="term" value="P:regulation of mRNA splicing, via spliceosome"/>
    <property type="evidence" value="ECO:0007669"/>
    <property type="project" value="TreeGrafter"/>
</dbReference>
<organism evidence="4 5">
    <name type="scientific">Cutaneotrichosporon oleaginosum</name>
    <dbReference type="NCBI Taxonomy" id="879819"/>
    <lineage>
        <taxon>Eukaryota</taxon>
        <taxon>Fungi</taxon>
        <taxon>Dikarya</taxon>
        <taxon>Basidiomycota</taxon>
        <taxon>Agaricomycotina</taxon>
        <taxon>Tremellomycetes</taxon>
        <taxon>Trichosporonales</taxon>
        <taxon>Trichosporonaceae</taxon>
        <taxon>Cutaneotrichosporon</taxon>
    </lineage>
</organism>
<dbReference type="InterPro" id="IPR036483">
    <property type="entry name" value="PWI_dom_sf"/>
</dbReference>
<protein>
    <submittedName>
        <fullName evidence="4">PWI domain-containing protein</fullName>
    </submittedName>
</protein>
<dbReference type="PANTHER" id="PTHR23148">
    <property type="entry name" value="SERINE/ARGININE REGULATED NUCLEAR MATRIX PROTEIN"/>
    <property type="match status" value="1"/>
</dbReference>
<evidence type="ECO:0000256" key="2">
    <source>
        <dbReference type="SAM" id="MobiDB-lite"/>
    </source>
</evidence>
<dbReference type="GO" id="GO:0003723">
    <property type="term" value="F:RNA binding"/>
    <property type="evidence" value="ECO:0007669"/>
    <property type="project" value="TreeGrafter"/>
</dbReference>
<dbReference type="EMBL" id="KQ087182">
    <property type="protein sequence ID" value="KLT45188.1"/>
    <property type="molecule type" value="Genomic_DNA"/>
</dbReference>
<dbReference type="OrthoDB" id="163257at2759"/>
<dbReference type="Pfam" id="PF01480">
    <property type="entry name" value="PWI"/>
    <property type="match status" value="1"/>
</dbReference>
<name>A0A0J0XVX6_9TREE</name>
<feature type="compositionally biased region" description="Basic and acidic residues" evidence="2">
    <location>
        <begin position="141"/>
        <end position="162"/>
    </location>
</feature>
<gene>
    <name evidence="4" type="ORF">CC85DRAFT_241051</name>
</gene>
<evidence type="ECO:0000313" key="5">
    <source>
        <dbReference type="Proteomes" id="UP000053611"/>
    </source>
</evidence>
<keyword evidence="5" id="KW-1185">Reference proteome</keyword>
<dbReference type="InterPro" id="IPR052225">
    <property type="entry name" value="Ser/Arg_repetitive_matrix"/>
</dbReference>
<feature type="region of interest" description="Disordered" evidence="2">
    <location>
        <begin position="131"/>
        <end position="162"/>
    </location>
</feature>
<dbReference type="Gene3D" id="1.20.1390.10">
    <property type="entry name" value="PWI domain"/>
    <property type="match status" value="1"/>
</dbReference>
<dbReference type="GO" id="GO:0006397">
    <property type="term" value="P:mRNA processing"/>
    <property type="evidence" value="ECO:0007669"/>
    <property type="project" value="UniProtKB-KW"/>
</dbReference>
<evidence type="ECO:0000259" key="3">
    <source>
        <dbReference type="PROSITE" id="PS51025"/>
    </source>
</evidence>
<accession>A0A0J0XVX6</accession>
<dbReference type="InterPro" id="IPR002483">
    <property type="entry name" value="PWI_dom"/>
</dbReference>
<dbReference type="GO" id="GO:0005681">
    <property type="term" value="C:spliceosomal complex"/>
    <property type="evidence" value="ECO:0007669"/>
    <property type="project" value="TreeGrafter"/>
</dbReference>
<proteinExistence type="predicted"/>